<dbReference type="Proteomes" id="UP001281614">
    <property type="component" value="Unassembled WGS sequence"/>
</dbReference>
<dbReference type="EMBL" id="VYYT01000403">
    <property type="protein sequence ID" value="KAK2737261.1"/>
    <property type="molecule type" value="Genomic_DNA"/>
</dbReference>
<name>A0AAE0D0T4_COLKA</name>
<dbReference type="AlphaFoldDB" id="A0AAE0D0T4"/>
<protein>
    <submittedName>
        <fullName evidence="1">Uncharacterized protein</fullName>
    </submittedName>
</protein>
<sequence length="281" mass="32483">MADLLSHFDKSFVHDSEHGSDQDGLYEMFCEEFSVPHKEVGLFPENLESRRQAFREMQAAYLQSPLPHRRKLSKKAQLAQGKAWQAWVKFVTEDVGQDPDQVMIEFCLDSKLADSICQTFIESYVKRSARPCLRLGKQEVVNIRLRKRWEDPTNPAWKLMYHKKDEFASKPASKILKWIEGGLADKYKLERRQIFVKKEATIDDILTFIDILWTHASDIPCSAATRLAVHTTVFLDSLGGWKLGTLMNFKYRNIEIAVVRDPKDHKQTALAATINVEQNKR</sequence>
<reference evidence="1" key="1">
    <citation type="submission" date="2023-02" db="EMBL/GenBank/DDBJ databases">
        <title>Colletotrichum kahawae CIFC_Que2 genome sequencing and assembly.</title>
        <authorList>
            <person name="Baroncelli R."/>
        </authorList>
    </citation>
    <scope>NUCLEOTIDE SEQUENCE</scope>
    <source>
        <strain evidence="1">CIFC_Que2</strain>
    </source>
</reference>
<evidence type="ECO:0000313" key="1">
    <source>
        <dbReference type="EMBL" id="KAK2737261.1"/>
    </source>
</evidence>
<evidence type="ECO:0000313" key="2">
    <source>
        <dbReference type="Proteomes" id="UP001281614"/>
    </source>
</evidence>
<keyword evidence="2" id="KW-1185">Reference proteome</keyword>
<proteinExistence type="predicted"/>
<accession>A0AAE0D0T4</accession>
<organism evidence="1 2">
    <name type="scientific">Colletotrichum kahawae</name>
    <name type="common">Coffee berry disease fungus</name>
    <dbReference type="NCBI Taxonomy" id="34407"/>
    <lineage>
        <taxon>Eukaryota</taxon>
        <taxon>Fungi</taxon>
        <taxon>Dikarya</taxon>
        <taxon>Ascomycota</taxon>
        <taxon>Pezizomycotina</taxon>
        <taxon>Sordariomycetes</taxon>
        <taxon>Hypocreomycetidae</taxon>
        <taxon>Glomerellales</taxon>
        <taxon>Glomerellaceae</taxon>
        <taxon>Colletotrichum</taxon>
        <taxon>Colletotrichum gloeosporioides species complex</taxon>
    </lineage>
</organism>
<gene>
    <name evidence="1" type="ORF">CKAH01_18851</name>
</gene>
<comment type="caution">
    <text evidence="1">The sequence shown here is derived from an EMBL/GenBank/DDBJ whole genome shotgun (WGS) entry which is preliminary data.</text>
</comment>